<dbReference type="InterPro" id="IPR001492">
    <property type="entry name" value="Flagellin"/>
</dbReference>
<dbReference type="PANTHER" id="PTHR42792">
    <property type="entry name" value="FLAGELLIN"/>
    <property type="match status" value="1"/>
</dbReference>
<evidence type="ECO:0000313" key="7">
    <source>
        <dbReference type="Proteomes" id="UP000294692"/>
    </source>
</evidence>
<evidence type="ECO:0000256" key="1">
    <source>
        <dbReference type="ARBA" id="ARBA00004365"/>
    </source>
</evidence>
<keyword evidence="6" id="KW-0969">Cilium</keyword>
<name>A0A4R3VB39_9BURK</name>
<dbReference type="Pfam" id="PF00669">
    <property type="entry name" value="Flagellin_N"/>
    <property type="match status" value="1"/>
</dbReference>
<evidence type="ECO:0000256" key="4">
    <source>
        <dbReference type="ARBA" id="ARBA00023143"/>
    </source>
</evidence>
<dbReference type="NCBIfam" id="TIGR02550">
    <property type="entry name" value="flagell_flgL"/>
    <property type="match status" value="1"/>
</dbReference>
<evidence type="ECO:0000256" key="2">
    <source>
        <dbReference type="ARBA" id="ARBA00004613"/>
    </source>
</evidence>
<keyword evidence="4" id="KW-0975">Bacterial flagellum</keyword>
<dbReference type="SUPFAM" id="SSF64518">
    <property type="entry name" value="Phase 1 flagellin"/>
    <property type="match status" value="1"/>
</dbReference>
<evidence type="ECO:0000313" key="6">
    <source>
        <dbReference type="EMBL" id="TCV00814.1"/>
    </source>
</evidence>
<dbReference type="AlphaFoldDB" id="A0A4R3VB39"/>
<keyword evidence="7" id="KW-1185">Reference proteome</keyword>
<reference evidence="6 7" key="1">
    <citation type="submission" date="2019-03" db="EMBL/GenBank/DDBJ databases">
        <title>Genomic Encyclopedia of Type Strains, Phase IV (KMG-IV): sequencing the most valuable type-strain genomes for metagenomic binning, comparative biology and taxonomic classification.</title>
        <authorList>
            <person name="Goeker M."/>
        </authorList>
    </citation>
    <scope>NUCLEOTIDE SEQUENCE [LARGE SCALE GENOMIC DNA]</scope>
    <source>
        <strain evidence="6 7">DSM 100048</strain>
    </source>
</reference>
<comment type="caution">
    <text evidence="6">The sequence shown here is derived from an EMBL/GenBank/DDBJ whole genome shotgun (WGS) entry which is preliminary data.</text>
</comment>
<sequence length="421" mass="44482">MRISTSLFFQTGLNSLNAQQADLLHIYQQVGSGRRMVTPSDDPLAAAQAINISQSQSMNERYAANRGVAQQSLGIEEETLNSVTVLLSDIKRELVNAGNGTLSDADRRSLAGVLRSAKENMLALANATDGNGQYLFSGFQGSQQPFDSNGVWQNFAGDRLVQVDQTRQIDGGDLGSDVFARATPGTQKYLTTANTGNTGTAVISTASITDPAGSNVGNRFEIAFSAIDPADPAAGMEYTVTVKDPAGAIVGTPTTSAYDASAGTTLQLPGGVSIRLEGQPADGDSFNADPAREMGTAELNIFASFDNIIEALESSTNNNTDAAVLASLRNELATAIQRFDVHYDNVLTVRSSVGARLAELDSIDYAGMSRNLGYSKQLASLQDLDYNTATTQLQLRSAALEAAALAFRKIQSANLLAMRGN</sequence>
<dbReference type="GO" id="GO:0005576">
    <property type="term" value="C:extracellular region"/>
    <property type="evidence" value="ECO:0007669"/>
    <property type="project" value="UniProtKB-SubCell"/>
</dbReference>
<dbReference type="Gene3D" id="1.20.1330.10">
    <property type="entry name" value="f41 fragment of flagellin, N-terminal domain"/>
    <property type="match status" value="1"/>
</dbReference>
<dbReference type="GO" id="GO:0009424">
    <property type="term" value="C:bacterial-type flagellum hook"/>
    <property type="evidence" value="ECO:0007669"/>
    <property type="project" value="InterPro"/>
</dbReference>
<proteinExistence type="inferred from homology"/>
<organism evidence="6 7">
    <name type="scientific">Paracandidimonas soli</name>
    <dbReference type="NCBI Taxonomy" id="1917182"/>
    <lineage>
        <taxon>Bacteria</taxon>
        <taxon>Pseudomonadati</taxon>
        <taxon>Pseudomonadota</taxon>
        <taxon>Betaproteobacteria</taxon>
        <taxon>Burkholderiales</taxon>
        <taxon>Alcaligenaceae</taxon>
        <taxon>Paracandidimonas</taxon>
    </lineage>
</organism>
<dbReference type="PANTHER" id="PTHR42792:SF1">
    <property type="entry name" value="FLAGELLAR HOOK-ASSOCIATED PROTEIN 3"/>
    <property type="match status" value="1"/>
</dbReference>
<protein>
    <submittedName>
        <fullName evidence="6">Flagellar hook-associated protein 3 FlgL</fullName>
    </submittedName>
</protein>
<keyword evidence="6" id="KW-0966">Cell projection</keyword>
<feature type="domain" description="Flagellin N-terminal" evidence="5">
    <location>
        <begin position="3"/>
        <end position="139"/>
    </location>
</feature>
<dbReference type="Proteomes" id="UP000294692">
    <property type="component" value="Unassembled WGS sequence"/>
</dbReference>
<dbReference type="RefSeq" id="WP_132475826.1">
    <property type="nucleotide sequence ID" value="NZ_JBHRVM010000001.1"/>
</dbReference>
<dbReference type="GO" id="GO:0005198">
    <property type="term" value="F:structural molecule activity"/>
    <property type="evidence" value="ECO:0007669"/>
    <property type="project" value="InterPro"/>
</dbReference>
<dbReference type="OrthoDB" id="9768249at2"/>
<accession>A0A4R3VB39</accession>
<dbReference type="InterPro" id="IPR013384">
    <property type="entry name" value="Flagell_FlgL"/>
</dbReference>
<evidence type="ECO:0000259" key="5">
    <source>
        <dbReference type="Pfam" id="PF00669"/>
    </source>
</evidence>
<evidence type="ECO:0000256" key="3">
    <source>
        <dbReference type="ARBA" id="ARBA00005709"/>
    </source>
</evidence>
<dbReference type="GO" id="GO:0071973">
    <property type="term" value="P:bacterial-type flagellum-dependent cell motility"/>
    <property type="evidence" value="ECO:0007669"/>
    <property type="project" value="InterPro"/>
</dbReference>
<dbReference type="EMBL" id="SMBX01000003">
    <property type="protein sequence ID" value="TCV00814.1"/>
    <property type="molecule type" value="Genomic_DNA"/>
</dbReference>
<comment type="subcellular location">
    <subcellularLocation>
        <location evidence="1">Bacterial flagellum</location>
    </subcellularLocation>
    <subcellularLocation>
        <location evidence="2">Secreted</location>
    </subcellularLocation>
</comment>
<keyword evidence="6" id="KW-0282">Flagellum</keyword>
<comment type="similarity">
    <text evidence="3">Belongs to the bacterial flagellin family.</text>
</comment>
<gene>
    <name evidence="6" type="ORF">EV686_103398</name>
</gene>
<dbReference type="InterPro" id="IPR001029">
    <property type="entry name" value="Flagellin_N"/>
</dbReference>